<comment type="caution">
    <text evidence="1">The sequence shown here is derived from an EMBL/GenBank/DDBJ whole genome shotgun (WGS) entry which is preliminary data.</text>
</comment>
<organism evidence="1 2">
    <name type="scientific">Xenorhabdus bovienii str. kraussei Quebec</name>
    <dbReference type="NCBI Taxonomy" id="1398203"/>
    <lineage>
        <taxon>Bacteria</taxon>
        <taxon>Pseudomonadati</taxon>
        <taxon>Pseudomonadota</taxon>
        <taxon>Gammaproteobacteria</taxon>
        <taxon>Enterobacterales</taxon>
        <taxon>Morganellaceae</taxon>
        <taxon>Xenorhabdus</taxon>
    </lineage>
</organism>
<gene>
    <name evidence="1" type="ORF">XBKQ1_440008</name>
</gene>
<accession>A0A077PNP0</accession>
<proteinExistence type="predicted"/>
<dbReference type="AlphaFoldDB" id="A0A077PNP0"/>
<evidence type="ECO:0000313" key="2">
    <source>
        <dbReference type="Proteomes" id="UP000028500"/>
    </source>
</evidence>
<reference evidence="1" key="1">
    <citation type="submission" date="2013-07" db="EMBL/GenBank/DDBJ databases">
        <title>Sub-species coevolution in mutualistic symbiosis.</title>
        <authorList>
            <person name="Murfin K."/>
            <person name="Klassen J."/>
            <person name="Lee M."/>
            <person name="Forst S."/>
            <person name="Stock P."/>
            <person name="Goodrich-Blair H."/>
        </authorList>
    </citation>
    <scope>NUCLEOTIDE SEQUENCE [LARGE SCALE GENOMIC DNA]</scope>
    <source>
        <strain evidence="1">Kraussei Quebec</strain>
    </source>
</reference>
<name>A0A077PNP0_XENBV</name>
<keyword evidence="2" id="KW-1185">Reference proteome</keyword>
<dbReference type="Proteomes" id="UP000028500">
    <property type="component" value="Unassembled WGS sequence"/>
</dbReference>
<evidence type="ECO:0000313" key="1">
    <source>
        <dbReference type="EMBL" id="CDH21464.1"/>
    </source>
</evidence>
<dbReference type="EMBL" id="CBSY010000233">
    <property type="protein sequence ID" value="CDH21464.1"/>
    <property type="molecule type" value="Genomic_DNA"/>
</dbReference>
<dbReference type="HOGENOM" id="CLU_2884912_0_0_6"/>
<sequence>MKKLLELRQQKSDLTQQMRSLLTKGLPAVMNAVTVISEAVASMPCLATSIGLRTRTARNPANG</sequence>
<protein>
    <submittedName>
        <fullName evidence="1">Uncharacterized protein</fullName>
    </submittedName>
</protein>